<name>V6LS34_9EUKA</name>
<sequence>MELAHRKEVLLRAVLNGRHLRVKKIAPNTYRLLADAAASSPDARFLVHRLGANTLKLQSVRYPEYWVQRTGDVADPYGSAGAACALDLKFFGATLSLGPTGQFDLALFVTAACTVCVGAVEEGHRSTLFVPVGRPL</sequence>
<reference evidence="1 4" key="1">
    <citation type="journal article" date="2014" name="PLoS Genet.">
        <title>The Genome of Spironucleus salmonicida Highlights a Fish Pathogen Adapted to Fluctuating Environments.</title>
        <authorList>
            <person name="Xu F."/>
            <person name="Jerlstrom-Hultqvist J."/>
            <person name="Einarsson E."/>
            <person name="Astvaldsson A."/>
            <person name="Svard S.G."/>
            <person name="Andersson J.O."/>
        </authorList>
    </citation>
    <scope>NUCLEOTIDE SEQUENCE</scope>
    <source>
        <strain evidence="4">ATCC 50377</strain>
    </source>
</reference>
<dbReference type="AlphaFoldDB" id="V6LS34"/>
<protein>
    <submittedName>
        <fullName evidence="1">Uncharacterized protein</fullName>
    </submittedName>
</protein>
<dbReference type="Proteomes" id="UP000018208">
    <property type="component" value="Unassembled WGS sequence"/>
</dbReference>
<reference evidence="4" key="2">
    <citation type="submission" date="2020-12" db="EMBL/GenBank/DDBJ databases">
        <title>New Spironucleus salmonicida genome in near-complete chromosomes.</title>
        <authorList>
            <person name="Xu F."/>
            <person name="Kurt Z."/>
            <person name="Jimenez-Gonzalez A."/>
            <person name="Astvaldsson A."/>
            <person name="Andersson J.O."/>
            <person name="Svard S.G."/>
        </authorList>
    </citation>
    <scope>NUCLEOTIDE SEQUENCE</scope>
    <source>
        <strain evidence="4">ATCC 50377</strain>
    </source>
</reference>
<evidence type="ECO:0000313" key="4">
    <source>
        <dbReference type="EMBL" id="KAH0570591.1"/>
    </source>
</evidence>
<dbReference type="EMBL" id="KI545953">
    <property type="protein sequence ID" value="EST49341.1"/>
    <property type="molecule type" value="Genomic_DNA"/>
</dbReference>
<evidence type="ECO:0000313" key="2">
    <source>
        <dbReference type="EMBL" id="EST47390.1"/>
    </source>
</evidence>
<accession>V6LS34</accession>
<dbReference type="VEuPathDB" id="GiardiaDB:SS50377_26874"/>
<evidence type="ECO:0000313" key="3">
    <source>
        <dbReference type="EMBL" id="EST49341.1"/>
    </source>
</evidence>
<gene>
    <name evidence="3" type="ORF">SS50377_10570</name>
    <name evidence="1" type="ORF">SS50377_12372</name>
    <name evidence="2" type="ORF">SS50377_12377</name>
    <name evidence="4" type="ORF">SS50377_26874</name>
    <name evidence="5" type="ORF">SS50377_26879</name>
</gene>
<dbReference type="VEuPathDB" id="GiardiaDB:SS50377_26879"/>
<dbReference type="OrthoDB" id="10248220at2759"/>
<evidence type="ECO:0000313" key="6">
    <source>
        <dbReference type="Proteomes" id="UP000018208"/>
    </source>
</evidence>
<evidence type="ECO:0000313" key="5">
    <source>
        <dbReference type="EMBL" id="KAH0570596.1"/>
    </source>
</evidence>
<dbReference type="EMBL" id="AUWU02000007">
    <property type="protein sequence ID" value="KAH0570591.1"/>
    <property type="molecule type" value="Genomic_DNA"/>
</dbReference>
<keyword evidence="6" id="KW-1185">Reference proteome</keyword>
<dbReference type="EMBL" id="KI546040">
    <property type="protein sequence ID" value="EST47385.1"/>
    <property type="molecule type" value="Genomic_DNA"/>
</dbReference>
<dbReference type="EMBL" id="KI546040">
    <property type="protein sequence ID" value="EST47390.1"/>
    <property type="molecule type" value="Genomic_DNA"/>
</dbReference>
<proteinExistence type="predicted"/>
<evidence type="ECO:0000313" key="1">
    <source>
        <dbReference type="EMBL" id="EST47385.1"/>
    </source>
</evidence>
<organism evidence="1">
    <name type="scientific">Spironucleus salmonicida</name>
    <dbReference type="NCBI Taxonomy" id="348837"/>
    <lineage>
        <taxon>Eukaryota</taxon>
        <taxon>Metamonada</taxon>
        <taxon>Diplomonadida</taxon>
        <taxon>Hexamitidae</taxon>
        <taxon>Hexamitinae</taxon>
        <taxon>Spironucleus</taxon>
    </lineage>
</organism>
<dbReference type="EMBL" id="AUWU02000007">
    <property type="protein sequence ID" value="KAH0570596.1"/>
    <property type="molecule type" value="Genomic_DNA"/>
</dbReference>